<sequence>MATEQVVLCLEDVVFEIIAQLADDKPSLQSCSLVSTSWMRPSRRYLFTEVSVDLGEDGSKLAEFLSILRAQPAISRAIQCLHMTGIPFRSRISPSSVRSIIKGLPNIKAVSVADLRIVDADPEVEQHANINGGHCQSHAPLVHRRLQRVSMSKILCPLSTLTHFLHFIPCEELQLGEIQVAESPSTRSEIIQAGYTPRSLIFGTLLHHSMIHRLILPIIPLNHLHTLEAEVWTVEELEALGCLIHRHATSLYTVHVKLSAFISVTDVYWRVLNLSSCASLTTLGLTIHLGCSSRTRFSTLCDTLAACGQSAALKRVIYTVHAGLPNGADEKKAWVAKHVCADECARLDTTVSKNAPYLDDLEFVFKARKSSDTDSFHLIQTAIEIGRFDFESPLRYGFPYPPSSSLGYHQNIKWVVFAAQEYITHNETFTVQLGPDKILQARTRDIDQIQLIDLDPKNRAALEAQPLDYEKPGLGQHYCVECAKYCETDAALRSHWRSKVHKRRCKQLKEPAYTIEEAERAAGLGREERRTEAAPRPESERDMIV</sequence>
<evidence type="ECO:0000256" key="2">
    <source>
        <dbReference type="ARBA" id="ARBA00004496"/>
    </source>
</evidence>
<dbReference type="GO" id="GO:0042254">
    <property type="term" value="P:ribosome biogenesis"/>
    <property type="evidence" value="ECO:0007669"/>
    <property type="project" value="UniProtKB-KW"/>
</dbReference>
<evidence type="ECO:0000313" key="12">
    <source>
        <dbReference type="EMBL" id="TCD69089.1"/>
    </source>
</evidence>
<dbReference type="GO" id="GO:0043021">
    <property type="term" value="F:ribonucleoprotein complex binding"/>
    <property type="evidence" value="ECO:0007669"/>
    <property type="project" value="UniProtKB-ARBA"/>
</dbReference>
<accession>A0A4R0RTV4</accession>
<dbReference type="Gene3D" id="3.30.160.60">
    <property type="entry name" value="Classic Zinc Finger"/>
    <property type="match status" value="1"/>
</dbReference>
<dbReference type="PROSITE" id="PS00028">
    <property type="entry name" value="ZINC_FINGER_C2H2_1"/>
    <property type="match status" value="1"/>
</dbReference>
<dbReference type="GO" id="GO:0003676">
    <property type="term" value="F:nucleic acid binding"/>
    <property type="evidence" value="ECO:0007669"/>
    <property type="project" value="InterPro"/>
</dbReference>
<evidence type="ECO:0000256" key="5">
    <source>
        <dbReference type="ARBA" id="ARBA00022723"/>
    </source>
</evidence>
<evidence type="ECO:0000256" key="7">
    <source>
        <dbReference type="ARBA" id="ARBA00022833"/>
    </source>
</evidence>
<dbReference type="GO" id="GO:0005634">
    <property type="term" value="C:nucleus"/>
    <property type="evidence" value="ECO:0007669"/>
    <property type="project" value="UniProtKB-SubCell"/>
</dbReference>
<evidence type="ECO:0000256" key="9">
    <source>
        <dbReference type="ARBA" id="ARBA00038064"/>
    </source>
</evidence>
<dbReference type="OrthoDB" id="24683at2759"/>
<keyword evidence="7" id="KW-0862">Zinc</keyword>
<dbReference type="GO" id="GO:0005737">
    <property type="term" value="C:cytoplasm"/>
    <property type="evidence" value="ECO:0007669"/>
    <property type="project" value="UniProtKB-SubCell"/>
</dbReference>
<keyword evidence="5" id="KW-0479">Metal-binding</keyword>
<dbReference type="SMART" id="SM00451">
    <property type="entry name" value="ZnF_U1"/>
    <property type="match status" value="1"/>
</dbReference>
<evidence type="ECO:0000256" key="3">
    <source>
        <dbReference type="ARBA" id="ARBA00022490"/>
    </source>
</evidence>
<reference evidence="12 13" key="1">
    <citation type="submission" date="2018-11" db="EMBL/GenBank/DDBJ databases">
        <title>Genome assembly of Steccherinum ochraceum LE-BIN_3174, the white-rot fungus of the Steccherinaceae family (The Residual Polyporoid clade, Polyporales, Basidiomycota).</title>
        <authorList>
            <person name="Fedorova T.V."/>
            <person name="Glazunova O.A."/>
            <person name="Landesman E.O."/>
            <person name="Moiseenko K.V."/>
            <person name="Psurtseva N.V."/>
            <person name="Savinova O.S."/>
            <person name="Shakhova N.V."/>
            <person name="Tyazhelova T.V."/>
            <person name="Vasina D.V."/>
        </authorList>
    </citation>
    <scope>NUCLEOTIDE SEQUENCE [LARGE SCALE GENOMIC DNA]</scope>
    <source>
        <strain evidence="12 13">LE-BIN_3174</strain>
    </source>
</reference>
<dbReference type="InterPro" id="IPR022755">
    <property type="entry name" value="Znf_C2H2_jaz"/>
</dbReference>
<keyword evidence="13" id="KW-1185">Reference proteome</keyword>
<dbReference type="STRING" id="92696.A0A4R0RTV4"/>
<keyword evidence="6" id="KW-0863">Zinc-finger</keyword>
<dbReference type="InterPro" id="IPR051879">
    <property type="entry name" value="C2H2-ZF_Maturation_Protein"/>
</dbReference>
<dbReference type="EMBL" id="RWJN01000049">
    <property type="protein sequence ID" value="TCD69089.1"/>
    <property type="molecule type" value="Genomic_DNA"/>
</dbReference>
<feature type="domain" description="C2H2-type" evidence="11">
    <location>
        <begin position="479"/>
        <end position="501"/>
    </location>
</feature>
<comment type="caution">
    <text evidence="12">The sequence shown here is derived from an EMBL/GenBank/DDBJ whole genome shotgun (WGS) entry which is preliminary data.</text>
</comment>
<feature type="region of interest" description="Disordered" evidence="10">
    <location>
        <begin position="516"/>
        <end position="545"/>
    </location>
</feature>
<dbReference type="PANTHER" id="PTHR46095">
    <property type="entry name" value="ZINC FINGER PROTEIN 593"/>
    <property type="match status" value="1"/>
</dbReference>
<evidence type="ECO:0000259" key="11">
    <source>
        <dbReference type="PROSITE" id="PS00028"/>
    </source>
</evidence>
<evidence type="ECO:0000256" key="6">
    <source>
        <dbReference type="ARBA" id="ARBA00022771"/>
    </source>
</evidence>
<evidence type="ECO:0000256" key="4">
    <source>
        <dbReference type="ARBA" id="ARBA00022517"/>
    </source>
</evidence>
<evidence type="ECO:0000256" key="8">
    <source>
        <dbReference type="ARBA" id="ARBA00023242"/>
    </source>
</evidence>
<dbReference type="GO" id="GO:0008270">
    <property type="term" value="F:zinc ion binding"/>
    <property type="evidence" value="ECO:0007669"/>
    <property type="project" value="UniProtKB-KW"/>
</dbReference>
<dbReference type="SUPFAM" id="SSF57667">
    <property type="entry name" value="beta-beta-alpha zinc fingers"/>
    <property type="match status" value="1"/>
</dbReference>
<dbReference type="AlphaFoldDB" id="A0A4R0RTV4"/>
<comment type="subcellular location">
    <subcellularLocation>
        <location evidence="2">Cytoplasm</location>
    </subcellularLocation>
    <subcellularLocation>
        <location evidence="1">Nucleus</location>
    </subcellularLocation>
</comment>
<evidence type="ECO:0000256" key="10">
    <source>
        <dbReference type="SAM" id="MobiDB-lite"/>
    </source>
</evidence>
<dbReference type="PANTHER" id="PTHR46095:SF1">
    <property type="entry name" value="ZINC FINGER PROTEIN 593"/>
    <property type="match status" value="1"/>
</dbReference>
<evidence type="ECO:0000256" key="1">
    <source>
        <dbReference type="ARBA" id="ARBA00004123"/>
    </source>
</evidence>
<protein>
    <submittedName>
        <fullName evidence="12">Bud site selection protein 20</fullName>
    </submittedName>
</protein>
<evidence type="ECO:0000313" key="13">
    <source>
        <dbReference type="Proteomes" id="UP000292702"/>
    </source>
</evidence>
<proteinExistence type="inferred from homology"/>
<keyword evidence="8" id="KW-0539">Nucleus</keyword>
<dbReference type="InterPro" id="IPR013087">
    <property type="entry name" value="Znf_C2H2_type"/>
</dbReference>
<comment type="similarity">
    <text evidence="9">Belongs to the ZNF593/BUD20 C2H2-type zinc-finger protein family.</text>
</comment>
<dbReference type="InterPro" id="IPR036236">
    <property type="entry name" value="Znf_C2H2_sf"/>
</dbReference>
<keyword evidence="4" id="KW-0690">Ribosome biogenesis</keyword>
<dbReference type="Pfam" id="PF12171">
    <property type="entry name" value="zf-C2H2_jaz"/>
    <property type="match status" value="1"/>
</dbReference>
<feature type="compositionally biased region" description="Basic and acidic residues" evidence="10">
    <location>
        <begin position="517"/>
        <end position="545"/>
    </location>
</feature>
<organism evidence="12 13">
    <name type="scientific">Steccherinum ochraceum</name>
    <dbReference type="NCBI Taxonomy" id="92696"/>
    <lineage>
        <taxon>Eukaryota</taxon>
        <taxon>Fungi</taxon>
        <taxon>Dikarya</taxon>
        <taxon>Basidiomycota</taxon>
        <taxon>Agaricomycotina</taxon>
        <taxon>Agaricomycetes</taxon>
        <taxon>Polyporales</taxon>
        <taxon>Steccherinaceae</taxon>
        <taxon>Steccherinum</taxon>
    </lineage>
</organism>
<dbReference type="Proteomes" id="UP000292702">
    <property type="component" value="Unassembled WGS sequence"/>
</dbReference>
<dbReference type="InterPro" id="IPR003604">
    <property type="entry name" value="Matrin/U1-like-C_Znf_C2H2"/>
</dbReference>
<dbReference type="FunFam" id="3.30.160.60:FF:000299">
    <property type="entry name" value="Zinc finger protein 593"/>
    <property type="match status" value="1"/>
</dbReference>
<name>A0A4R0RTV4_9APHY</name>
<keyword evidence="3" id="KW-0963">Cytoplasm</keyword>
<gene>
    <name evidence="12" type="primary">BUD20</name>
    <name evidence="12" type="ORF">EIP91_008731</name>
</gene>